<comment type="caution">
    <text evidence="13">The sequence shown here is derived from an EMBL/GenBank/DDBJ whole genome shotgun (WGS) entry which is preliminary data.</text>
</comment>
<dbReference type="RefSeq" id="WP_380697767.1">
    <property type="nucleotide sequence ID" value="NZ_JBHRYR010000004.1"/>
</dbReference>
<evidence type="ECO:0000256" key="4">
    <source>
        <dbReference type="ARBA" id="ARBA00022692"/>
    </source>
</evidence>
<dbReference type="InterPro" id="IPR039426">
    <property type="entry name" value="TonB-dep_rcpt-like"/>
</dbReference>
<keyword evidence="6 8" id="KW-0472">Membrane</keyword>
<evidence type="ECO:0000256" key="3">
    <source>
        <dbReference type="ARBA" id="ARBA00022452"/>
    </source>
</evidence>
<dbReference type="InterPro" id="IPR000531">
    <property type="entry name" value="Beta-barrel_TonB"/>
</dbReference>
<dbReference type="PANTHER" id="PTHR30069">
    <property type="entry name" value="TONB-DEPENDENT OUTER MEMBRANE RECEPTOR"/>
    <property type="match status" value="1"/>
</dbReference>
<evidence type="ECO:0000259" key="11">
    <source>
        <dbReference type="Pfam" id="PF00593"/>
    </source>
</evidence>
<keyword evidence="14" id="KW-1185">Reference proteome</keyword>
<evidence type="ECO:0000256" key="8">
    <source>
        <dbReference type="PROSITE-ProRule" id="PRU01360"/>
    </source>
</evidence>
<evidence type="ECO:0000256" key="5">
    <source>
        <dbReference type="ARBA" id="ARBA00023077"/>
    </source>
</evidence>
<dbReference type="Gene3D" id="2.40.170.20">
    <property type="entry name" value="TonB-dependent receptor, beta-barrel domain"/>
    <property type="match status" value="1"/>
</dbReference>
<comment type="subcellular location">
    <subcellularLocation>
        <location evidence="1 8">Cell outer membrane</location>
        <topology evidence="1 8">Multi-pass membrane protein</topology>
    </subcellularLocation>
</comment>
<organism evidence="13 14">
    <name type="scientific">Saccharospirillum mangrovi</name>
    <dbReference type="NCBI Taxonomy" id="2161747"/>
    <lineage>
        <taxon>Bacteria</taxon>
        <taxon>Pseudomonadati</taxon>
        <taxon>Pseudomonadota</taxon>
        <taxon>Gammaproteobacteria</taxon>
        <taxon>Oceanospirillales</taxon>
        <taxon>Saccharospirillaceae</taxon>
        <taxon>Saccharospirillum</taxon>
    </lineage>
</organism>
<dbReference type="EMBL" id="JBHRYR010000004">
    <property type="protein sequence ID" value="MFC3853962.1"/>
    <property type="molecule type" value="Genomic_DNA"/>
</dbReference>
<evidence type="ECO:0000256" key="10">
    <source>
        <dbReference type="SAM" id="SignalP"/>
    </source>
</evidence>
<dbReference type="InterPro" id="IPR036942">
    <property type="entry name" value="Beta-barrel_TonB_sf"/>
</dbReference>
<proteinExistence type="inferred from homology"/>
<sequence length="632" mass="68841">MRYLVLSSGLLCSAVLAQDVSTLNPLVVTATRFPVVWESAPTGVTVLDGERLRQQGYTSVESALAGSGALYSASTGGEVQFGMRGVAPGSSNLLVMVDGQKINQNDTSAIHLSGLSLQNVERIEVIRSSGGVIYGDQAVAGAINIITTSPDTIRLSTWLREDGQLSGSVQVPLQIASDVDVSVGAEYDQYTGFRDNSGRENLMAFSELAWKSDAATLRWRSEYTDSTVRYAGALSLAQVDDDPSQATTPDEWQQNRTWSHRLNTTWSSSAALSTELDVFYRDNQYEAFIFSSDSEFSRQTLGANPRVRWQPSAFSFVNATFGADLIRADLEYSFNDRTMEQWQYAGYIDTSVAVTPSITISGGARYALTDEELTDSAMYPTGESLSQEAVALALGAEWQRGEFLASVDWAQNFRFAKVDEQAYTDVSVLGLKPQTGQSIEAALAWRTAYRDLEIQVFHLTLEDEIFFDSTANGPGSFSGANVNGAASTRIGAHAHWQEEWTHALWTRLSADYVRATFSEGANDGKTIPGVPEWFAAAQFGVRPISGLSLVTDVRYRGEQFLSGDNANASAPLDGYALVDASVNYQLPVAADLSVMARVNNVLDQAYFLSAASWGAYFPGDGRNGLIRLDYRF</sequence>
<keyword evidence="4 8" id="KW-0812">Transmembrane</keyword>
<protein>
    <submittedName>
        <fullName evidence="13">TonB-dependent receptor domain-containing protein</fullName>
    </submittedName>
</protein>
<accession>A0ABV7ZZK3</accession>
<dbReference type="PANTHER" id="PTHR30069:SF27">
    <property type="entry name" value="BLL4766 PROTEIN"/>
    <property type="match status" value="1"/>
</dbReference>
<keyword evidence="13" id="KW-0675">Receptor</keyword>
<dbReference type="SUPFAM" id="SSF56935">
    <property type="entry name" value="Porins"/>
    <property type="match status" value="1"/>
</dbReference>
<evidence type="ECO:0000259" key="12">
    <source>
        <dbReference type="Pfam" id="PF07715"/>
    </source>
</evidence>
<gene>
    <name evidence="13" type="ORF">ACFOOG_14045</name>
</gene>
<evidence type="ECO:0000256" key="1">
    <source>
        <dbReference type="ARBA" id="ARBA00004571"/>
    </source>
</evidence>
<dbReference type="Pfam" id="PF00593">
    <property type="entry name" value="TonB_dep_Rec_b-barrel"/>
    <property type="match status" value="1"/>
</dbReference>
<keyword evidence="3 8" id="KW-1134">Transmembrane beta strand</keyword>
<keyword evidence="10" id="KW-0732">Signal</keyword>
<keyword evidence="7 8" id="KW-0998">Cell outer membrane</keyword>
<dbReference type="Gene3D" id="2.170.130.10">
    <property type="entry name" value="TonB-dependent receptor, plug domain"/>
    <property type="match status" value="1"/>
</dbReference>
<name>A0ABV7ZZK3_9GAMM</name>
<dbReference type="PROSITE" id="PS52016">
    <property type="entry name" value="TONB_DEPENDENT_REC_3"/>
    <property type="match status" value="1"/>
</dbReference>
<dbReference type="Pfam" id="PF07715">
    <property type="entry name" value="Plug"/>
    <property type="match status" value="1"/>
</dbReference>
<feature type="signal peptide" evidence="10">
    <location>
        <begin position="1"/>
        <end position="17"/>
    </location>
</feature>
<evidence type="ECO:0000256" key="9">
    <source>
        <dbReference type="RuleBase" id="RU003357"/>
    </source>
</evidence>
<dbReference type="InterPro" id="IPR012910">
    <property type="entry name" value="Plug_dom"/>
</dbReference>
<feature type="domain" description="TonB-dependent receptor plug" evidence="12">
    <location>
        <begin position="39"/>
        <end position="142"/>
    </location>
</feature>
<keyword evidence="5 9" id="KW-0798">TonB box</keyword>
<keyword evidence="2 8" id="KW-0813">Transport</keyword>
<evidence type="ECO:0000256" key="2">
    <source>
        <dbReference type="ARBA" id="ARBA00022448"/>
    </source>
</evidence>
<evidence type="ECO:0000256" key="7">
    <source>
        <dbReference type="ARBA" id="ARBA00023237"/>
    </source>
</evidence>
<dbReference type="CDD" id="cd01347">
    <property type="entry name" value="ligand_gated_channel"/>
    <property type="match status" value="1"/>
</dbReference>
<comment type="similarity">
    <text evidence="8 9">Belongs to the TonB-dependent receptor family.</text>
</comment>
<dbReference type="Proteomes" id="UP001595617">
    <property type="component" value="Unassembled WGS sequence"/>
</dbReference>
<evidence type="ECO:0000256" key="6">
    <source>
        <dbReference type="ARBA" id="ARBA00023136"/>
    </source>
</evidence>
<evidence type="ECO:0000313" key="14">
    <source>
        <dbReference type="Proteomes" id="UP001595617"/>
    </source>
</evidence>
<feature type="domain" description="TonB-dependent receptor-like beta-barrel" evidence="11">
    <location>
        <begin position="218"/>
        <end position="601"/>
    </location>
</feature>
<feature type="chain" id="PRO_5045180367" evidence="10">
    <location>
        <begin position="18"/>
        <end position="632"/>
    </location>
</feature>
<reference evidence="14" key="1">
    <citation type="journal article" date="2019" name="Int. J. Syst. Evol. Microbiol.">
        <title>The Global Catalogue of Microorganisms (GCM) 10K type strain sequencing project: providing services to taxonomists for standard genome sequencing and annotation.</title>
        <authorList>
            <consortium name="The Broad Institute Genomics Platform"/>
            <consortium name="The Broad Institute Genome Sequencing Center for Infectious Disease"/>
            <person name="Wu L."/>
            <person name="Ma J."/>
        </authorList>
    </citation>
    <scope>NUCLEOTIDE SEQUENCE [LARGE SCALE GENOMIC DNA]</scope>
    <source>
        <strain evidence="14">IBRC 10765</strain>
    </source>
</reference>
<evidence type="ECO:0000313" key="13">
    <source>
        <dbReference type="EMBL" id="MFC3853962.1"/>
    </source>
</evidence>
<dbReference type="InterPro" id="IPR037066">
    <property type="entry name" value="Plug_dom_sf"/>
</dbReference>